<dbReference type="Proteomes" id="UP001165186">
    <property type="component" value="Unassembled WGS sequence"/>
</dbReference>
<protein>
    <submittedName>
        <fullName evidence="1">Uncharacterized protein</fullName>
    </submittedName>
</protein>
<keyword evidence="2" id="KW-1185">Reference proteome</keyword>
<name>A0ACB5SCU7_9PEZI</name>
<evidence type="ECO:0000313" key="2">
    <source>
        <dbReference type="Proteomes" id="UP001165186"/>
    </source>
</evidence>
<reference evidence="1" key="1">
    <citation type="submission" date="2024-09" db="EMBL/GenBank/DDBJ databases">
        <title>Draft Genome Sequences of Neofusicoccum parvum.</title>
        <authorList>
            <person name="Ashida A."/>
            <person name="Camagna M."/>
            <person name="Tanaka A."/>
            <person name="Takemoto D."/>
        </authorList>
    </citation>
    <scope>NUCLEOTIDE SEQUENCE</scope>
    <source>
        <strain evidence="1">PPO83</strain>
    </source>
</reference>
<dbReference type="EMBL" id="BSXG01000072">
    <property type="protein sequence ID" value="GME35445.1"/>
    <property type="molecule type" value="Genomic_DNA"/>
</dbReference>
<organism evidence="1 2">
    <name type="scientific">Neofusicoccum parvum</name>
    <dbReference type="NCBI Taxonomy" id="310453"/>
    <lineage>
        <taxon>Eukaryota</taxon>
        <taxon>Fungi</taxon>
        <taxon>Dikarya</taxon>
        <taxon>Ascomycota</taxon>
        <taxon>Pezizomycotina</taxon>
        <taxon>Dothideomycetes</taxon>
        <taxon>Dothideomycetes incertae sedis</taxon>
        <taxon>Botryosphaeriales</taxon>
        <taxon>Botryosphaeriaceae</taxon>
        <taxon>Neofusicoccum</taxon>
    </lineage>
</organism>
<proteinExistence type="predicted"/>
<sequence>MISNTLRVDPDLPRCDGVEIVSGNLDNVDSLSSAFKGATAIFAVTDFWSPFQDPASYAQLAEGQTINEYCYDLELQRALNIAKAAAANLATIDRFIFSSLSYAKEWSKGKYTWVYHFDSKAEAVRRIKGEFPELAARMSVVQVGLYATNWKQGLGAFTRQPDGSFKISMPGNGDAPIPMVATEKDTGSFVHALIRSPPGLHLLGYGQLMSWREYAAVWSRVTGAGPVTYEEITVADMEKIMPSALAKELGEMCLYMAEFGYDGSDPSIVHPADLGVECPTTSMEEYIKQEDWSDLIKA</sequence>
<comment type="caution">
    <text evidence="1">The sequence shown here is derived from an EMBL/GenBank/DDBJ whole genome shotgun (WGS) entry which is preliminary data.</text>
</comment>
<accession>A0ACB5SCU7</accession>
<evidence type="ECO:0000313" key="1">
    <source>
        <dbReference type="EMBL" id="GME35445.1"/>
    </source>
</evidence>
<gene>
    <name evidence="1" type="primary">g240</name>
    <name evidence="1" type="ORF">NpPPO83_00000240</name>
</gene>